<evidence type="ECO:0000313" key="1">
    <source>
        <dbReference type="Ensembl" id="ENSEBUP00000013505.1"/>
    </source>
</evidence>
<reference evidence="1" key="1">
    <citation type="submission" date="2025-08" db="UniProtKB">
        <authorList>
            <consortium name="Ensembl"/>
        </authorList>
    </citation>
    <scope>IDENTIFICATION</scope>
</reference>
<accession>A0A8C4WVE0</accession>
<proteinExistence type="predicted"/>
<protein>
    <submittedName>
        <fullName evidence="1">Uncharacterized protein</fullName>
    </submittedName>
</protein>
<dbReference type="AlphaFoldDB" id="A0A8C4WVE0"/>
<sequence>MSIPCVLGMNEATWQDSAVMQGPATSMPGVMVPSPPMVGTGGALSPASLQGTAAAAAAAAAAAFAGRSQDDAAVAYFFQRQHDEHQRAFLHLISFAC</sequence>
<dbReference type="Proteomes" id="UP000694388">
    <property type="component" value="Unplaced"/>
</dbReference>
<evidence type="ECO:0000313" key="2">
    <source>
        <dbReference type="Proteomes" id="UP000694388"/>
    </source>
</evidence>
<name>A0A8C4WVE0_EPTBU</name>
<dbReference type="Ensembl" id="ENSEBUT00000014081.1">
    <property type="protein sequence ID" value="ENSEBUP00000013505.1"/>
    <property type="gene ID" value="ENSEBUG00000008529.1"/>
</dbReference>
<keyword evidence="2" id="KW-1185">Reference proteome</keyword>
<reference evidence="1" key="2">
    <citation type="submission" date="2025-09" db="UniProtKB">
        <authorList>
            <consortium name="Ensembl"/>
        </authorList>
    </citation>
    <scope>IDENTIFICATION</scope>
</reference>
<organism evidence="1 2">
    <name type="scientific">Eptatretus burgeri</name>
    <name type="common">Inshore hagfish</name>
    <dbReference type="NCBI Taxonomy" id="7764"/>
    <lineage>
        <taxon>Eukaryota</taxon>
        <taxon>Metazoa</taxon>
        <taxon>Chordata</taxon>
        <taxon>Craniata</taxon>
        <taxon>Vertebrata</taxon>
        <taxon>Cyclostomata</taxon>
        <taxon>Myxini</taxon>
        <taxon>Myxiniformes</taxon>
        <taxon>Myxinidae</taxon>
        <taxon>Eptatretinae</taxon>
        <taxon>Eptatretus</taxon>
    </lineage>
</organism>